<keyword evidence="1" id="KW-0175">Coiled coil</keyword>
<accession>A0AAV7KHY8</accession>
<feature type="coiled-coil region" evidence="1">
    <location>
        <begin position="73"/>
        <end position="107"/>
    </location>
</feature>
<proteinExistence type="predicted"/>
<keyword evidence="3" id="KW-1185">Reference proteome</keyword>
<gene>
    <name evidence="2" type="ORF">LOD99_13748</name>
</gene>
<evidence type="ECO:0000313" key="2">
    <source>
        <dbReference type="EMBL" id="KAI6661026.1"/>
    </source>
</evidence>
<name>A0AAV7KHY8_9METZ</name>
<organism evidence="2 3">
    <name type="scientific">Oopsacas minuta</name>
    <dbReference type="NCBI Taxonomy" id="111878"/>
    <lineage>
        <taxon>Eukaryota</taxon>
        <taxon>Metazoa</taxon>
        <taxon>Porifera</taxon>
        <taxon>Hexactinellida</taxon>
        <taxon>Hexasterophora</taxon>
        <taxon>Lyssacinosida</taxon>
        <taxon>Leucopsacidae</taxon>
        <taxon>Oopsacas</taxon>
    </lineage>
</organism>
<sequence length="137" mass="16253">MSKDRIIEYESELSSSQIRLLQGKNISLENVVFLSCTQLKKKLKDTYFSPGEEKQLKKLRKRGREKWLHIRECQYLQDDIIQLEGTAKNLKEEKRILEEEIEKLKIKCFLAAPENAVYQENRILDEICEQDILQCFS</sequence>
<protein>
    <submittedName>
        <fullName evidence="2">Uncharacterized protein</fullName>
    </submittedName>
</protein>
<dbReference type="EMBL" id="JAKMXF010000022">
    <property type="protein sequence ID" value="KAI6661026.1"/>
    <property type="molecule type" value="Genomic_DNA"/>
</dbReference>
<dbReference type="Proteomes" id="UP001165289">
    <property type="component" value="Unassembled WGS sequence"/>
</dbReference>
<evidence type="ECO:0000256" key="1">
    <source>
        <dbReference type="SAM" id="Coils"/>
    </source>
</evidence>
<evidence type="ECO:0000313" key="3">
    <source>
        <dbReference type="Proteomes" id="UP001165289"/>
    </source>
</evidence>
<dbReference type="AlphaFoldDB" id="A0AAV7KHY8"/>
<reference evidence="2 3" key="1">
    <citation type="journal article" date="2023" name="BMC Biol.">
        <title>The compact genome of the sponge Oopsacas minuta (Hexactinellida) is lacking key metazoan core genes.</title>
        <authorList>
            <person name="Santini S."/>
            <person name="Schenkelaars Q."/>
            <person name="Jourda C."/>
            <person name="Duchesne M."/>
            <person name="Belahbib H."/>
            <person name="Rocher C."/>
            <person name="Selva M."/>
            <person name="Riesgo A."/>
            <person name="Vervoort M."/>
            <person name="Leys S.P."/>
            <person name="Kodjabachian L."/>
            <person name="Le Bivic A."/>
            <person name="Borchiellini C."/>
            <person name="Claverie J.M."/>
            <person name="Renard E."/>
        </authorList>
    </citation>
    <scope>NUCLEOTIDE SEQUENCE [LARGE SCALE GENOMIC DNA]</scope>
    <source>
        <strain evidence="2">SPO-2</strain>
    </source>
</reference>
<comment type="caution">
    <text evidence="2">The sequence shown here is derived from an EMBL/GenBank/DDBJ whole genome shotgun (WGS) entry which is preliminary data.</text>
</comment>